<evidence type="ECO:0000313" key="2">
    <source>
        <dbReference type="EMBL" id="QDM43980.1"/>
    </source>
</evidence>
<accession>A0A378ZHY0</accession>
<dbReference type="EMBL" id="CP041405">
    <property type="protein sequence ID" value="QDM43980.1"/>
    <property type="molecule type" value="Genomic_DNA"/>
</dbReference>
<name>A0A378ZHY0_PANTH</name>
<dbReference type="Pfam" id="PF14276">
    <property type="entry name" value="DUF4363"/>
    <property type="match status" value="1"/>
</dbReference>
<evidence type="ECO:0000313" key="4">
    <source>
        <dbReference type="Proteomes" id="UP000266177"/>
    </source>
</evidence>
<evidence type="ECO:0000313" key="5">
    <source>
        <dbReference type="Proteomes" id="UP000315377"/>
    </source>
</evidence>
<dbReference type="EMBL" id="JAMDMM010000021">
    <property type="protein sequence ID" value="MCY9607572.1"/>
    <property type="molecule type" value="Genomic_DNA"/>
</dbReference>
<protein>
    <submittedName>
        <fullName evidence="3">DUF4363 family protein</fullName>
    </submittedName>
</protein>
<dbReference type="EMBL" id="QYZD01000015">
    <property type="protein sequence ID" value="RJG22650.1"/>
    <property type="molecule type" value="Genomic_DNA"/>
</dbReference>
<dbReference type="GeneID" id="76996506"/>
<dbReference type="InterPro" id="IPR025373">
    <property type="entry name" value="DUF4363"/>
</dbReference>
<evidence type="ECO:0000313" key="1">
    <source>
        <dbReference type="EMBL" id="MCY9607572.1"/>
    </source>
</evidence>
<gene>
    <name evidence="3" type="ORF">DQX05_17075</name>
    <name evidence="2" type="ORF">FLT43_11075</name>
    <name evidence="1" type="ORF">M5W83_10470</name>
</gene>
<dbReference type="RefSeq" id="WP_087444846.1">
    <property type="nucleotide sequence ID" value="NZ_CABMNB010000047.1"/>
</dbReference>
<dbReference type="Proteomes" id="UP001209276">
    <property type="component" value="Unassembled WGS sequence"/>
</dbReference>
<dbReference type="AlphaFoldDB" id="A0A378ZHY0"/>
<reference evidence="3 4" key="1">
    <citation type="submission" date="2018-09" db="EMBL/GenBank/DDBJ databases">
        <title>Paenibacillus SK2017-BO5.</title>
        <authorList>
            <person name="Piskunova J.V."/>
            <person name="Dubiley S.A."/>
            <person name="Severinov K.V."/>
        </authorList>
    </citation>
    <scope>NUCLEOTIDE SEQUENCE [LARGE SCALE GENOMIC DNA]</scope>
    <source>
        <strain evidence="3 4">BO5</strain>
    </source>
</reference>
<keyword evidence="6" id="KW-1185">Reference proteome</keyword>
<dbReference type="Proteomes" id="UP000266177">
    <property type="component" value="Unassembled WGS sequence"/>
</dbReference>
<dbReference type="Proteomes" id="UP000315377">
    <property type="component" value="Chromosome"/>
</dbReference>
<dbReference type="OrthoDB" id="1739442at2"/>
<reference evidence="1 6" key="3">
    <citation type="submission" date="2022-05" db="EMBL/GenBank/DDBJ databases">
        <title>Genome Sequencing of Bee-Associated Microbes.</title>
        <authorList>
            <person name="Dunlap C."/>
        </authorList>
    </citation>
    <scope>NUCLEOTIDE SEQUENCE [LARGE SCALE GENOMIC DNA]</scope>
    <source>
        <strain evidence="1 6">NRRL B-14613</strain>
    </source>
</reference>
<proteinExistence type="predicted"/>
<reference evidence="2 5" key="2">
    <citation type="submission" date="2019-07" db="EMBL/GenBank/DDBJ databases">
        <title>Paenibacillus thiaminolyticus NRRL B-4156.</title>
        <authorList>
            <person name="Hehnly C."/>
            <person name="Zhang L."/>
        </authorList>
    </citation>
    <scope>NUCLEOTIDE SEQUENCE [LARGE SCALE GENOMIC DNA]</scope>
    <source>
        <strain evidence="2 5">NRRL B-4156</strain>
    </source>
</reference>
<organism evidence="3 4">
    <name type="scientific">Paenibacillus thiaminolyticus</name>
    <name type="common">Bacillus thiaminolyticus</name>
    <dbReference type="NCBI Taxonomy" id="49283"/>
    <lineage>
        <taxon>Bacteria</taxon>
        <taxon>Bacillati</taxon>
        <taxon>Bacillota</taxon>
        <taxon>Bacilli</taxon>
        <taxon>Bacillales</taxon>
        <taxon>Paenibacillaceae</taxon>
        <taxon>Paenibacillus</taxon>
    </lineage>
</organism>
<evidence type="ECO:0000313" key="3">
    <source>
        <dbReference type="EMBL" id="RJG22650.1"/>
    </source>
</evidence>
<sequence>MKMRKWTMLAVAVLLLVIFGAVLGSGNFLKQPLGKEDRLLEAVQSIEQHVEKKNWKQAKDKVEYASNAWRRIVNRIQYSVEREYMYDISGILSRIRGGIVAKDDASVMEEVYFFYELWENLGR</sequence>
<evidence type="ECO:0000313" key="6">
    <source>
        <dbReference type="Proteomes" id="UP001209276"/>
    </source>
</evidence>